<dbReference type="OrthoDB" id="8123886at2759"/>
<evidence type="ECO:0000256" key="1">
    <source>
        <dbReference type="SAM" id="MobiDB-lite"/>
    </source>
</evidence>
<proteinExistence type="predicted"/>
<gene>
    <name evidence="2" type="ORF">EVAR_62760_1</name>
</gene>
<evidence type="ECO:0000313" key="3">
    <source>
        <dbReference type="Proteomes" id="UP000299102"/>
    </source>
</evidence>
<comment type="caution">
    <text evidence="2">The sequence shown here is derived from an EMBL/GenBank/DDBJ whole genome shotgun (WGS) entry which is preliminary data.</text>
</comment>
<feature type="region of interest" description="Disordered" evidence="1">
    <location>
        <begin position="34"/>
        <end position="55"/>
    </location>
</feature>
<feature type="compositionally biased region" description="Low complexity" evidence="1">
    <location>
        <begin position="93"/>
        <end position="104"/>
    </location>
</feature>
<reference evidence="2 3" key="1">
    <citation type="journal article" date="2019" name="Commun. Biol.">
        <title>The bagworm genome reveals a unique fibroin gene that provides high tensile strength.</title>
        <authorList>
            <person name="Kono N."/>
            <person name="Nakamura H."/>
            <person name="Ohtoshi R."/>
            <person name="Tomita M."/>
            <person name="Numata K."/>
            <person name="Arakawa K."/>
        </authorList>
    </citation>
    <scope>NUCLEOTIDE SEQUENCE [LARGE SCALE GENOMIC DNA]</scope>
</reference>
<protein>
    <submittedName>
        <fullName evidence="2">Uncharacterized protein</fullName>
    </submittedName>
</protein>
<accession>A0A4C1ZN34</accession>
<keyword evidence="3" id="KW-1185">Reference proteome</keyword>
<organism evidence="2 3">
    <name type="scientific">Eumeta variegata</name>
    <name type="common">Bagworm moth</name>
    <name type="synonym">Eumeta japonica</name>
    <dbReference type="NCBI Taxonomy" id="151549"/>
    <lineage>
        <taxon>Eukaryota</taxon>
        <taxon>Metazoa</taxon>
        <taxon>Ecdysozoa</taxon>
        <taxon>Arthropoda</taxon>
        <taxon>Hexapoda</taxon>
        <taxon>Insecta</taxon>
        <taxon>Pterygota</taxon>
        <taxon>Neoptera</taxon>
        <taxon>Endopterygota</taxon>
        <taxon>Lepidoptera</taxon>
        <taxon>Glossata</taxon>
        <taxon>Ditrysia</taxon>
        <taxon>Tineoidea</taxon>
        <taxon>Psychidae</taxon>
        <taxon>Oiketicinae</taxon>
        <taxon>Eumeta</taxon>
    </lineage>
</organism>
<sequence>MRGREPGRSVWYGRESVYRAHMALSSQILPQAAQPHRHHLCGNKPTSSALSSNDSAVSEVTIRGSDNDASMFQLVKLRKDLPASSDTPQARKATTTPPAIAGAGVVNNKMTSNRPTVSPKIKPSPPPPVYLRDKNKWSAVSSAFDRFEIQYISARNLAYSIKITVPTITDFKGLNNYSTNNIASHNHLLENERNVKAVICGIPFESTTDEVMTDLAYQGYAVQSRTDCTERTTPQLDKCWRSLTKPPTLRTFLKNCLSGSIQQLGYQTEHAPWKLHQYYVLTIMLALRVVKSAGFAELKSDFYRDRTE</sequence>
<feature type="region of interest" description="Disordered" evidence="1">
    <location>
        <begin position="82"/>
        <end position="129"/>
    </location>
</feature>
<dbReference type="Proteomes" id="UP000299102">
    <property type="component" value="Unassembled WGS sequence"/>
</dbReference>
<dbReference type="AlphaFoldDB" id="A0A4C1ZN34"/>
<name>A0A4C1ZN34_EUMVA</name>
<evidence type="ECO:0000313" key="2">
    <source>
        <dbReference type="EMBL" id="GBP87945.1"/>
    </source>
</evidence>
<dbReference type="EMBL" id="BGZK01001897">
    <property type="protein sequence ID" value="GBP87945.1"/>
    <property type="molecule type" value="Genomic_DNA"/>
</dbReference>